<dbReference type="InterPro" id="IPR010432">
    <property type="entry name" value="RDD"/>
</dbReference>
<evidence type="ECO:0000256" key="3">
    <source>
        <dbReference type="ARBA" id="ARBA00022692"/>
    </source>
</evidence>
<feature type="transmembrane region" description="Helical" evidence="6">
    <location>
        <begin position="113"/>
        <end position="132"/>
    </location>
</feature>
<evidence type="ECO:0000313" key="8">
    <source>
        <dbReference type="EMBL" id="MCK8487266.1"/>
    </source>
</evidence>
<evidence type="ECO:0000259" key="7">
    <source>
        <dbReference type="Pfam" id="PF06271"/>
    </source>
</evidence>
<name>A0A9X2BSX1_9BACL</name>
<dbReference type="GO" id="GO:0005886">
    <property type="term" value="C:plasma membrane"/>
    <property type="evidence" value="ECO:0007669"/>
    <property type="project" value="UniProtKB-SubCell"/>
</dbReference>
<feature type="transmembrane region" description="Helical" evidence="6">
    <location>
        <begin position="43"/>
        <end position="60"/>
    </location>
</feature>
<organism evidence="8 9">
    <name type="scientific">Paenibacillus mellifer</name>
    <dbReference type="NCBI Taxonomy" id="2937794"/>
    <lineage>
        <taxon>Bacteria</taxon>
        <taxon>Bacillati</taxon>
        <taxon>Bacillota</taxon>
        <taxon>Bacilli</taxon>
        <taxon>Bacillales</taxon>
        <taxon>Paenibacillaceae</taxon>
        <taxon>Paenibacillus</taxon>
    </lineage>
</organism>
<evidence type="ECO:0000313" key="9">
    <source>
        <dbReference type="Proteomes" id="UP001139534"/>
    </source>
</evidence>
<evidence type="ECO:0000256" key="2">
    <source>
        <dbReference type="ARBA" id="ARBA00022475"/>
    </source>
</evidence>
<keyword evidence="2" id="KW-1003">Cell membrane</keyword>
<evidence type="ECO:0000256" key="5">
    <source>
        <dbReference type="ARBA" id="ARBA00023136"/>
    </source>
</evidence>
<keyword evidence="5 6" id="KW-0472">Membrane</keyword>
<keyword evidence="3 6" id="KW-0812">Transmembrane</keyword>
<evidence type="ECO:0000256" key="6">
    <source>
        <dbReference type="SAM" id="Phobius"/>
    </source>
</evidence>
<protein>
    <submittedName>
        <fullName evidence="8">RDD family protein</fullName>
    </submittedName>
</protein>
<keyword evidence="4 6" id="KW-1133">Transmembrane helix</keyword>
<dbReference type="RefSeq" id="WP_248551469.1">
    <property type="nucleotide sequence ID" value="NZ_JALPRK010000006.1"/>
</dbReference>
<keyword evidence="9" id="KW-1185">Reference proteome</keyword>
<accession>A0A9X2BSX1</accession>
<evidence type="ECO:0000256" key="1">
    <source>
        <dbReference type="ARBA" id="ARBA00004651"/>
    </source>
</evidence>
<dbReference type="Pfam" id="PF06271">
    <property type="entry name" value="RDD"/>
    <property type="match status" value="1"/>
</dbReference>
<dbReference type="PANTHER" id="PTHR36115:SF9">
    <property type="entry name" value="LMO1584 PROTEIN"/>
    <property type="match status" value="1"/>
</dbReference>
<gene>
    <name evidence="8" type="ORF">M0651_08795</name>
</gene>
<sequence length="157" mass="17981">MAQTLLYQYSPNNYEPSSPEGYGRREMIYLDPNPVYVGFWRRLLAYLIDALILTAVDWVLPFSDFMQRLLDLLYFVILPATSWQGTIGKLAVGAKIVDGEGERISILRSIGRYFAQVLSGLIIFIGFIMIAFSAEKRGLHDWICNTFVLNRDSELYP</sequence>
<feature type="domain" description="RDD" evidence="7">
    <location>
        <begin position="72"/>
        <end position="145"/>
    </location>
</feature>
<comment type="caution">
    <text evidence="8">The sequence shown here is derived from an EMBL/GenBank/DDBJ whole genome shotgun (WGS) entry which is preliminary data.</text>
</comment>
<dbReference type="Proteomes" id="UP001139534">
    <property type="component" value="Unassembled WGS sequence"/>
</dbReference>
<evidence type="ECO:0000256" key="4">
    <source>
        <dbReference type="ARBA" id="ARBA00022989"/>
    </source>
</evidence>
<dbReference type="AlphaFoldDB" id="A0A9X2BSX1"/>
<reference evidence="8" key="1">
    <citation type="submission" date="2022-04" db="EMBL/GenBank/DDBJ databases">
        <authorList>
            <person name="Seo M.-J."/>
        </authorList>
    </citation>
    <scope>NUCLEOTIDE SEQUENCE</scope>
    <source>
        <strain evidence="8">MBLB2552</strain>
    </source>
</reference>
<dbReference type="PANTHER" id="PTHR36115">
    <property type="entry name" value="PROLINE-RICH ANTIGEN HOMOLOG-RELATED"/>
    <property type="match status" value="1"/>
</dbReference>
<comment type="subcellular location">
    <subcellularLocation>
        <location evidence="1">Cell membrane</location>
        <topology evidence="1">Multi-pass membrane protein</topology>
    </subcellularLocation>
</comment>
<feature type="transmembrane region" description="Helical" evidence="6">
    <location>
        <begin position="72"/>
        <end position="92"/>
    </location>
</feature>
<dbReference type="InterPro" id="IPR051791">
    <property type="entry name" value="Pra-immunoreactive"/>
</dbReference>
<dbReference type="EMBL" id="JALPRK010000006">
    <property type="protein sequence ID" value="MCK8487266.1"/>
    <property type="molecule type" value="Genomic_DNA"/>
</dbReference>
<proteinExistence type="predicted"/>